<gene>
    <name evidence="8" type="ORF">C683_0798</name>
</gene>
<keyword evidence="2" id="KW-1003">Cell membrane</keyword>
<keyword evidence="4 6" id="KW-1133">Transmembrane helix</keyword>
<dbReference type="PATRIC" id="fig|1234409.3.peg.749"/>
<proteinExistence type="predicted"/>
<dbReference type="PANTHER" id="PTHR33545:SF5">
    <property type="entry name" value="UPF0750 MEMBRANE PROTEIN YITT"/>
    <property type="match status" value="1"/>
</dbReference>
<dbReference type="PANTHER" id="PTHR33545">
    <property type="entry name" value="UPF0750 MEMBRANE PROTEIN YITT-RELATED"/>
    <property type="match status" value="1"/>
</dbReference>
<feature type="transmembrane region" description="Helical" evidence="6">
    <location>
        <begin position="9"/>
        <end position="27"/>
    </location>
</feature>
<comment type="subcellular location">
    <subcellularLocation>
        <location evidence="1">Cell membrane</location>
        <topology evidence="1">Multi-pass membrane protein</topology>
    </subcellularLocation>
</comment>
<evidence type="ECO:0000256" key="2">
    <source>
        <dbReference type="ARBA" id="ARBA00022475"/>
    </source>
</evidence>
<dbReference type="EMBL" id="AMYT01000017">
    <property type="protein sequence ID" value="EKU27467.1"/>
    <property type="molecule type" value="Genomic_DNA"/>
</dbReference>
<dbReference type="InterPro" id="IPR015867">
    <property type="entry name" value="N-reg_PII/ATP_PRibTrfase_C"/>
</dbReference>
<name>K8ZBP3_9ENTE</name>
<dbReference type="InterPro" id="IPR051461">
    <property type="entry name" value="UPF0750_membrane"/>
</dbReference>
<keyword evidence="9" id="KW-1185">Reference proteome</keyword>
<evidence type="ECO:0000256" key="6">
    <source>
        <dbReference type="SAM" id="Phobius"/>
    </source>
</evidence>
<keyword evidence="3 6" id="KW-0812">Transmembrane</keyword>
<dbReference type="PIRSF" id="PIRSF006483">
    <property type="entry name" value="Membrane_protein_YitT"/>
    <property type="match status" value="1"/>
</dbReference>
<dbReference type="InterPro" id="IPR019264">
    <property type="entry name" value="DUF2179"/>
</dbReference>
<sequence>MRYQMITRFVIVIFTGIISAIAVNDFLVPGDVFAAGVTGVAQLLEGLFSFLHIPMKTGILIFLINIPIMILGWVKLGKQNTIYSILTVFSVSFFTTIIPQTTITDNQLMNSLMGGVLLGMAVGLCLKFGFTTGGLDIVSLVLSKTTGKTVGSFMMLINMLIVIFAGIFYNLASALYTIICIFAMTQVIDLIHTSHQKLTAFITTSKAEEVKQSILKDLVRGFTLMPSVGGYSGQDTMTIMIVISRYELYDLEQAVYTVDENAFVNIVPTQTVLGRFYNEDEQKAIKRK</sequence>
<dbReference type="InterPro" id="IPR003740">
    <property type="entry name" value="YitT"/>
</dbReference>
<evidence type="ECO:0000256" key="5">
    <source>
        <dbReference type="ARBA" id="ARBA00023136"/>
    </source>
</evidence>
<feature type="transmembrane region" description="Helical" evidence="6">
    <location>
        <begin position="82"/>
        <end position="99"/>
    </location>
</feature>
<evidence type="ECO:0000256" key="3">
    <source>
        <dbReference type="ARBA" id="ARBA00022692"/>
    </source>
</evidence>
<evidence type="ECO:0000256" key="1">
    <source>
        <dbReference type="ARBA" id="ARBA00004651"/>
    </source>
</evidence>
<protein>
    <recommendedName>
        <fullName evidence="7">DUF2179 domain-containing protein</fullName>
    </recommendedName>
</protein>
<dbReference type="eggNOG" id="COG1284">
    <property type="taxonomic scope" value="Bacteria"/>
</dbReference>
<feature type="transmembrane region" description="Helical" evidence="6">
    <location>
        <begin position="58"/>
        <end position="76"/>
    </location>
</feature>
<evidence type="ECO:0000256" key="4">
    <source>
        <dbReference type="ARBA" id="ARBA00022989"/>
    </source>
</evidence>
<dbReference type="Pfam" id="PF10035">
    <property type="entry name" value="DUF2179"/>
    <property type="match status" value="1"/>
</dbReference>
<accession>K8ZBP3</accession>
<keyword evidence="5 6" id="KW-0472">Membrane</keyword>
<dbReference type="GO" id="GO:0005886">
    <property type="term" value="C:plasma membrane"/>
    <property type="evidence" value="ECO:0007669"/>
    <property type="project" value="UniProtKB-SubCell"/>
</dbReference>
<dbReference type="STRING" id="1234409.C683_0798"/>
<dbReference type="Pfam" id="PF02588">
    <property type="entry name" value="YitT_membrane"/>
    <property type="match status" value="1"/>
</dbReference>
<evidence type="ECO:0000259" key="7">
    <source>
        <dbReference type="Pfam" id="PF10035"/>
    </source>
</evidence>
<evidence type="ECO:0000313" key="8">
    <source>
        <dbReference type="EMBL" id="EKU27467.1"/>
    </source>
</evidence>
<organism evidence="8 9">
    <name type="scientific">Catellicoccus marimammalium M35/04/3</name>
    <dbReference type="NCBI Taxonomy" id="1234409"/>
    <lineage>
        <taxon>Bacteria</taxon>
        <taxon>Bacillati</taxon>
        <taxon>Bacillota</taxon>
        <taxon>Bacilli</taxon>
        <taxon>Lactobacillales</taxon>
        <taxon>Enterococcaceae</taxon>
        <taxon>Catellicoccus</taxon>
    </lineage>
</organism>
<feature type="domain" description="DUF2179" evidence="7">
    <location>
        <begin position="220"/>
        <end position="274"/>
    </location>
</feature>
<reference evidence="8 9" key="1">
    <citation type="journal article" date="2013" name="Genome Announc.">
        <title>Draft Genome Sequence of Catellicoccus marimammalium, a Novel Species Commonly Found in Gull Feces.</title>
        <authorList>
            <person name="Weigand M.R."/>
            <person name="Ryu H."/>
            <person name="Bozcek L."/>
            <person name="Konstantinidis K.T."/>
            <person name="Santo Domingo J.W."/>
        </authorList>
    </citation>
    <scope>NUCLEOTIDE SEQUENCE [LARGE SCALE GENOMIC DNA]</scope>
    <source>
        <strain evidence="8 9">M35/04/3</strain>
    </source>
</reference>
<dbReference type="CDD" id="cd16380">
    <property type="entry name" value="YitT_C"/>
    <property type="match status" value="1"/>
</dbReference>
<comment type="caution">
    <text evidence="8">The sequence shown here is derived from an EMBL/GenBank/DDBJ whole genome shotgun (WGS) entry which is preliminary data.</text>
</comment>
<dbReference type="Proteomes" id="UP000016057">
    <property type="component" value="Unassembled WGS sequence"/>
</dbReference>
<evidence type="ECO:0000313" key="9">
    <source>
        <dbReference type="Proteomes" id="UP000016057"/>
    </source>
</evidence>
<dbReference type="AlphaFoldDB" id="K8ZBP3"/>
<dbReference type="Gene3D" id="3.30.70.120">
    <property type="match status" value="1"/>
</dbReference>
<feature type="transmembrane region" description="Helical" evidence="6">
    <location>
        <begin position="111"/>
        <end position="130"/>
    </location>
</feature>
<feature type="transmembrane region" description="Helical" evidence="6">
    <location>
        <begin position="150"/>
        <end position="172"/>
    </location>
</feature>